<accession>A0A5B6X1B7</accession>
<evidence type="ECO:0000313" key="2">
    <source>
        <dbReference type="EMBL" id="KAA3487104.1"/>
    </source>
</evidence>
<feature type="domain" description="Retrovirus-related Pol polyprotein from transposon TNT 1-94-like beta-barrel" evidence="1">
    <location>
        <begin position="20"/>
        <end position="62"/>
    </location>
</feature>
<dbReference type="InterPro" id="IPR054722">
    <property type="entry name" value="PolX-like_BBD"/>
</dbReference>
<dbReference type="Proteomes" id="UP000325315">
    <property type="component" value="Unassembled WGS sequence"/>
</dbReference>
<evidence type="ECO:0000259" key="1">
    <source>
        <dbReference type="Pfam" id="PF22936"/>
    </source>
</evidence>
<proteinExistence type="predicted"/>
<organism evidence="2 3">
    <name type="scientific">Gossypium australe</name>
    <dbReference type="NCBI Taxonomy" id="47621"/>
    <lineage>
        <taxon>Eukaryota</taxon>
        <taxon>Viridiplantae</taxon>
        <taxon>Streptophyta</taxon>
        <taxon>Embryophyta</taxon>
        <taxon>Tracheophyta</taxon>
        <taxon>Spermatophyta</taxon>
        <taxon>Magnoliopsida</taxon>
        <taxon>eudicotyledons</taxon>
        <taxon>Gunneridae</taxon>
        <taxon>Pentapetalae</taxon>
        <taxon>rosids</taxon>
        <taxon>malvids</taxon>
        <taxon>Malvales</taxon>
        <taxon>Malvaceae</taxon>
        <taxon>Malvoideae</taxon>
        <taxon>Gossypium</taxon>
    </lineage>
</organism>
<dbReference type="EMBL" id="SMMG02000001">
    <property type="protein sequence ID" value="KAA3487104.1"/>
    <property type="molecule type" value="Genomic_DNA"/>
</dbReference>
<sequence length="94" mass="10372">MKASSSRLAESVIQWSRLEMAKGKSDVLISTPSSTKVISNVLLVSNIDQNLLSIDQLVEKNYTMVFKDCGYKITNSLGQEVVSVAMNNKSFILD</sequence>
<dbReference type="OrthoDB" id="1002630at2759"/>
<name>A0A5B6X1B7_9ROSI</name>
<evidence type="ECO:0000313" key="3">
    <source>
        <dbReference type="Proteomes" id="UP000325315"/>
    </source>
</evidence>
<protein>
    <submittedName>
        <fullName evidence="2">Golgin subfamily A member 3-like</fullName>
    </submittedName>
</protein>
<dbReference type="Pfam" id="PF22936">
    <property type="entry name" value="Pol_BBD"/>
    <property type="match status" value="1"/>
</dbReference>
<keyword evidence="3" id="KW-1185">Reference proteome</keyword>
<gene>
    <name evidence="2" type="ORF">EPI10_030955</name>
</gene>
<dbReference type="AlphaFoldDB" id="A0A5B6X1B7"/>
<comment type="caution">
    <text evidence="2">The sequence shown here is derived from an EMBL/GenBank/DDBJ whole genome shotgun (WGS) entry which is preliminary data.</text>
</comment>
<reference evidence="3" key="1">
    <citation type="journal article" date="2019" name="Plant Biotechnol. J.">
        <title>Genome sequencing of the Australian wild diploid species Gossypium australe highlights disease resistance and delayed gland morphogenesis.</title>
        <authorList>
            <person name="Cai Y."/>
            <person name="Cai X."/>
            <person name="Wang Q."/>
            <person name="Wang P."/>
            <person name="Zhang Y."/>
            <person name="Cai C."/>
            <person name="Xu Y."/>
            <person name="Wang K."/>
            <person name="Zhou Z."/>
            <person name="Wang C."/>
            <person name="Geng S."/>
            <person name="Li B."/>
            <person name="Dong Q."/>
            <person name="Hou Y."/>
            <person name="Wang H."/>
            <person name="Ai P."/>
            <person name="Liu Z."/>
            <person name="Yi F."/>
            <person name="Sun M."/>
            <person name="An G."/>
            <person name="Cheng J."/>
            <person name="Zhang Y."/>
            <person name="Shi Q."/>
            <person name="Xie Y."/>
            <person name="Shi X."/>
            <person name="Chang Y."/>
            <person name="Huang F."/>
            <person name="Chen Y."/>
            <person name="Hong S."/>
            <person name="Mi L."/>
            <person name="Sun Q."/>
            <person name="Zhang L."/>
            <person name="Zhou B."/>
            <person name="Peng R."/>
            <person name="Zhang X."/>
            <person name="Liu F."/>
        </authorList>
    </citation>
    <scope>NUCLEOTIDE SEQUENCE [LARGE SCALE GENOMIC DNA]</scope>
    <source>
        <strain evidence="3">cv. PA1801</strain>
    </source>
</reference>